<dbReference type="Proteomes" id="UP001165205">
    <property type="component" value="Unassembled WGS sequence"/>
</dbReference>
<evidence type="ECO:0000259" key="6">
    <source>
        <dbReference type="Pfam" id="PF00150"/>
    </source>
</evidence>
<name>A0AAN5C1A2_ASPOZ</name>
<dbReference type="GO" id="GO:0004553">
    <property type="term" value="F:hydrolase activity, hydrolyzing O-glycosyl compounds"/>
    <property type="evidence" value="ECO:0007669"/>
    <property type="project" value="InterPro"/>
</dbReference>
<dbReference type="Gene3D" id="3.20.20.80">
    <property type="entry name" value="Glycosidases"/>
    <property type="match status" value="1"/>
</dbReference>
<sequence>MQPLRLLALTAILKGAWALSANCTGSFDAISASDFVANINPGWNLGNSLDATPNEDSWNNPTVQESTFDYVKAAGFKSVRLPGASIHSPSSSERLFTYMLTIPLVTWTHHFTSESPDWTVDPKWLQRVSDVIDMITSRGLYTIVNVHHGKPSKYAYKHGLVSG</sequence>
<evidence type="ECO:0000313" key="8">
    <source>
        <dbReference type="Proteomes" id="UP001165205"/>
    </source>
</evidence>
<keyword evidence="5" id="KW-0732">Signal</keyword>
<protein>
    <submittedName>
        <fullName evidence="7">Unnamed protein product</fullName>
    </submittedName>
</protein>
<comment type="similarity">
    <text evidence="1 4">Belongs to the glycosyl hydrolase 5 (cellulase A) family.</text>
</comment>
<evidence type="ECO:0000313" key="7">
    <source>
        <dbReference type="EMBL" id="GMG33687.1"/>
    </source>
</evidence>
<feature type="chain" id="PRO_5042826250" evidence="5">
    <location>
        <begin position="19"/>
        <end position="163"/>
    </location>
</feature>
<dbReference type="AlphaFoldDB" id="A0AAN5C1A2"/>
<accession>A0AAN5C1A2</accession>
<dbReference type="InterPro" id="IPR001547">
    <property type="entry name" value="Glyco_hydro_5"/>
</dbReference>
<proteinExistence type="inferred from homology"/>
<keyword evidence="3 4" id="KW-0326">Glycosidase</keyword>
<feature type="domain" description="Glycoside hydrolase family 5" evidence="6">
    <location>
        <begin position="52"/>
        <end position="149"/>
    </location>
</feature>
<dbReference type="Pfam" id="PF00150">
    <property type="entry name" value="Cellulase"/>
    <property type="match status" value="1"/>
</dbReference>
<gene>
    <name evidence="7" type="ORF">Aory04_000917200</name>
</gene>
<dbReference type="InterPro" id="IPR017853">
    <property type="entry name" value="GH"/>
</dbReference>
<evidence type="ECO:0000256" key="1">
    <source>
        <dbReference type="ARBA" id="ARBA00005641"/>
    </source>
</evidence>
<keyword evidence="2 4" id="KW-0378">Hydrolase</keyword>
<dbReference type="SUPFAM" id="SSF51445">
    <property type="entry name" value="(Trans)glycosidases"/>
    <property type="match status" value="1"/>
</dbReference>
<evidence type="ECO:0000256" key="2">
    <source>
        <dbReference type="ARBA" id="ARBA00022801"/>
    </source>
</evidence>
<dbReference type="GO" id="GO:0000272">
    <property type="term" value="P:polysaccharide catabolic process"/>
    <property type="evidence" value="ECO:0007669"/>
    <property type="project" value="InterPro"/>
</dbReference>
<evidence type="ECO:0000256" key="5">
    <source>
        <dbReference type="SAM" id="SignalP"/>
    </source>
</evidence>
<dbReference type="EMBL" id="BSYA01000123">
    <property type="protein sequence ID" value="GMG33687.1"/>
    <property type="molecule type" value="Genomic_DNA"/>
</dbReference>
<feature type="signal peptide" evidence="5">
    <location>
        <begin position="1"/>
        <end position="18"/>
    </location>
</feature>
<comment type="caution">
    <text evidence="7">The sequence shown here is derived from an EMBL/GenBank/DDBJ whole genome shotgun (WGS) entry which is preliminary data.</text>
</comment>
<reference evidence="7" key="1">
    <citation type="submission" date="2023-04" db="EMBL/GenBank/DDBJ databases">
        <title>Aspergillus oryzae NBRC 4228.</title>
        <authorList>
            <person name="Ichikawa N."/>
            <person name="Sato H."/>
            <person name="Tonouchi N."/>
        </authorList>
    </citation>
    <scope>NUCLEOTIDE SEQUENCE</scope>
    <source>
        <strain evidence="7">NBRC 4228</strain>
    </source>
</reference>
<organism evidence="7 8">
    <name type="scientific">Aspergillus oryzae</name>
    <name type="common">Yellow koji mold</name>
    <dbReference type="NCBI Taxonomy" id="5062"/>
    <lineage>
        <taxon>Eukaryota</taxon>
        <taxon>Fungi</taxon>
        <taxon>Dikarya</taxon>
        <taxon>Ascomycota</taxon>
        <taxon>Pezizomycotina</taxon>
        <taxon>Eurotiomycetes</taxon>
        <taxon>Eurotiomycetidae</taxon>
        <taxon>Eurotiales</taxon>
        <taxon>Aspergillaceae</taxon>
        <taxon>Aspergillus</taxon>
        <taxon>Aspergillus subgen. Circumdati</taxon>
    </lineage>
</organism>
<evidence type="ECO:0000256" key="3">
    <source>
        <dbReference type="ARBA" id="ARBA00023295"/>
    </source>
</evidence>
<evidence type="ECO:0000256" key="4">
    <source>
        <dbReference type="RuleBase" id="RU361153"/>
    </source>
</evidence>